<dbReference type="EMBL" id="JADCKC010000003">
    <property type="protein sequence ID" value="MBE5038404.1"/>
    <property type="molecule type" value="Genomic_DNA"/>
</dbReference>
<name>A0ABR9R5H6_9FIRM</name>
<gene>
    <name evidence="1" type="ORF">INF35_11455</name>
</gene>
<accession>A0ABR9R5H6</accession>
<dbReference type="Proteomes" id="UP000768567">
    <property type="component" value="Unassembled WGS sequence"/>
</dbReference>
<organism evidence="1 2">
    <name type="scientific">Gemmiger gallinarum</name>
    <dbReference type="NCBI Taxonomy" id="2779354"/>
    <lineage>
        <taxon>Bacteria</taxon>
        <taxon>Bacillati</taxon>
        <taxon>Bacillota</taxon>
        <taxon>Clostridia</taxon>
        <taxon>Eubacteriales</taxon>
        <taxon>Gemmiger</taxon>
    </lineage>
</organism>
<keyword evidence="2" id="KW-1185">Reference proteome</keyword>
<proteinExistence type="predicted"/>
<reference evidence="1 2" key="1">
    <citation type="submission" date="2020-10" db="EMBL/GenBank/DDBJ databases">
        <title>ChiBAC.</title>
        <authorList>
            <person name="Zenner C."/>
            <person name="Hitch T.C.A."/>
            <person name="Clavel T."/>
        </authorList>
    </citation>
    <scope>NUCLEOTIDE SEQUENCE [LARGE SCALE GENOMIC DNA]</scope>
    <source>
        <strain evidence="1 2">DSM 109015</strain>
    </source>
</reference>
<sequence>MHKRIRMRGAGCVRADRYGTFEIGGRELQPLLAEALRESCGGREGDLCLAGRLTLTLEIWEEPLAVQGGASRQEGRT</sequence>
<comment type="caution">
    <text evidence="1">The sequence shown here is derived from an EMBL/GenBank/DDBJ whole genome shotgun (WGS) entry which is preliminary data.</text>
</comment>
<protein>
    <submittedName>
        <fullName evidence="1">Uncharacterized protein</fullName>
    </submittedName>
</protein>
<dbReference type="RefSeq" id="WP_193502538.1">
    <property type="nucleotide sequence ID" value="NZ_JADCKC010000003.1"/>
</dbReference>
<evidence type="ECO:0000313" key="1">
    <source>
        <dbReference type="EMBL" id="MBE5038404.1"/>
    </source>
</evidence>
<evidence type="ECO:0000313" key="2">
    <source>
        <dbReference type="Proteomes" id="UP000768567"/>
    </source>
</evidence>